<protein>
    <submittedName>
        <fullName evidence="5">PAS domain S-box-containing protein/diguanylate cyclase (GGDEF)-like protein</fullName>
    </submittedName>
</protein>
<dbReference type="SUPFAM" id="SSF55073">
    <property type="entry name" value="Nucleotide cyclase"/>
    <property type="match status" value="1"/>
</dbReference>
<dbReference type="InterPro" id="IPR013655">
    <property type="entry name" value="PAS_fold_3"/>
</dbReference>
<evidence type="ECO:0000259" key="1">
    <source>
        <dbReference type="PROSITE" id="PS50112"/>
    </source>
</evidence>
<dbReference type="InterPro" id="IPR003018">
    <property type="entry name" value="GAF"/>
</dbReference>
<dbReference type="Gene3D" id="3.20.20.450">
    <property type="entry name" value="EAL domain"/>
    <property type="match status" value="1"/>
</dbReference>
<dbReference type="InterPro" id="IPR000700">
    <property type="entry name" value="PAS-assoc_C"/>
</dbReference>
<dbReference type="InterPro" id="IPR029016">
    <property type="entry name" value="GAF-like_dom_sf"/>
</dbReference>
<evidence type="ECO:0000259" key="3">
    <source>
        <dbReference type="PROSITE" id="PS50883"/>
    </source>
</evidence>
<dbReference type="InterPro" id="IPR001610">
    <property type="entry name" value="PAC"/>
</dbReference>
<dbReference type="InterPro" id="IPR052155">
    <property type="entry name" value="Biofilm_reg_signaling"/>
</dbReference>
<evidence type="ECO:0000313" key="6">
    <source>
        <dbReference type="Proteomes" id="UP000294914"/>
    </source>
</evidence>
<dbReference type="PANTHER" id="PTHR44757:SF2">
    <property type="entry name" value="BIOFILM ARCHITECTURE MAINTENANCE PROTEIN MBAA"/>
    <property type="match status" value="1"/>
</dbReference>
<feature type="domain" description="EAL" evidence="3">
    <location>
        <begin position="594"/>
        <end position="847"/>
    </location>
</feature>
<name>A0A4R8IKJ8_9GAMM</name>
<reference evidence="5 6" key="1">
    <citation type="submission" date="2019-03" db="EMBL/GenBank/DDBJ databases">
        <title>Genomic Encyclopedia of Type Strains, Phase IV (KMG-IV): sequencing the most valuable type-strain genomes for metagenomic binning, comparative biology and taxonomic classification.</title>
        <authorList>
            <person name="Goeker M."/>
        </authorList>
    </citation>
    <scope>NUCLEOTIDE SEQUENCE [LARGE SCALE GENOMIC DNA]</scope>
    <source>
        <strain evidence="5 6">DSM 16326</strain>
    </source>
</reference>
<dbReference type="InterPro" id="IPR000014">
    <property type="entry name" value="PAS"/>
</dbReference>
<dbReference type="OrthoDB" id="8553030at2"/>
<accession>A0A4R8IKJ8</accession>
<dbReference type="Gene3D" id="3.30.450.40">
    <property type="match status" value="1"/>
</dbReference>
<dbReference type="SUPFAM" id="SSF55785">
    <property type="entry name" value="PYP-like sensor domain (PAS domain)"/>
    <property type="match status" value="2"/>
</dbReference>
<feature type="domain" description="GGDEF" evidence="4">
    <location>
        <begin position="453"/>
        <end position="587"/>
    </location>
</feature>
<dbReference type="Gene3D" id="3.30.450.20">
    <property type="entry name" value="PAS domain"/>
    <property type="match status" value="2"/>
</dbReference>
<dbReference type="Pfam" id="PF01590">
    <property type="entry name" value="GAF"/>
    <property type="match status" value="1"/>
</dbReference>
<dbReference type="SMART" id="SM00065">
    <property type="entry name" value="GAF"/>
    <property type="match status" value="1"/>
</dbReference>
<dbReference type="SMART" id="SM00052">
    <property type="entry name" value="EAL"/>
    <property type="match status" value="1"/>
</dbReference>
<dbReference type="Pfam" id="PF00990">
    <property type="entry name" value="GGDEF"/>
    <property type="match status" value="1"/>
</dbReference>
<feature type="domain" description="PAC" evidence="2">
    <location>
        <begin position="368"/>
        <end position="421"/>
    </location>
</feature>
<dbReference type="NCBIfam" id="TIGR00254">
    <property type="entry name" value="GGDEF"/>
    <property type="match status" value="1"/>
</dbReference>
<evidence type="ECO:0000259" key="4">
    <source>
        <dbReference type="PROSITE" id="PS50887"/>
    </source>
</evidence>
<dbReference type="PROSITE" id="PS50887">
    <property type="entry name" value="GGDEF"/>
    <property type="match status" value="1"/>
</dbReference>
<dbReference type="PROSITE" id="PS50112">
    <property type="entry name" value="PAS"/>
    <property type="match status" value="1"/>
</dbReference>
<dbReference type="SMART" id="SM00091">
    <property type="entry name" value="PAS"/>
    <property type="match status" value="2"/>
</dbReference>
<dbReference type="CDD" id="cd01948">
    <property type="entry name" value="EAL"/>
    <property type="match status" value="1"/>
</dbReference>
<dbReference type="InterPro" id="IPR043128">
    <property type="entry name" value="Rev_trsase/Diguanyl_cyclase"/>
</dbReference>
<dbReference type="InterPro" id="IPR035919">
    <property type="entry name" value="EAL_sf"/>
</dbReference>
<dbReference type="PROSITE" id="PS50113">
    <property type="entry name" value="PAC"/>
    <property type="match status" value="2"/>
</dbReference>
<gene>
    <name evidence="5" type="ORF">EDC23_2333</name>
</gene>
<dbReference type="InterPro" id="IPR035965">
    <property type="entry name" value="PAS-like_dom_sf"/>
</dbReference>
<dbReference type="InterPro" id="IPR000160">
    <property type="entry name" value="GGDEF_dom"/>
</dbReference>
<dbReference type="NCBIfam" id="TIGR00229">
    <property type="entry name" value="sensory_box"/>
    <property type="match status" value="1"/>
</dbReference>
<dbReference type="EMBL" id="SOQX01000007">
    <property type="protein sequence ID" value="TDX99549.1"/>
    <property type="molecule type" value="Genomic_DNA"/>
</dbReference>
<dbReference type="Pfam" id="PF08447">
    <property type="entry name" value="PAS_3"/>
    <property type="match status" value="1"/>
</dbReference>
<dbReference type="Pfam" id="PF00563">
    <property type="entry name" value="EAL"/>
    <property type="match status" value="1"/>
</dbReference>
<dbReference type="Proteomes" id="UP000294914">
    <property type="component" value="Unassembled WGS sequence"/>
</dbReference>
<dbReference type="CDD" id="cd01949">
    <property type="entry name" value="GGDEF"/>
    <property type="match status" value="1"/>
</dbReference>
<dbReference type="AlphaFoldDB" id="A0A4R8IKJ8"/>
<comment type="caution">
    <text evidence="5">The sequence shown here is derived from an EMBL/GenBank/DDBJ whole genome shotgun (WGS) entry which is preliminary data.</text>
</comment>
<sequence length="855" mass="98103">MEANTNEDLALQLQRYQRLLESTQAVPWEASLPDWRFTYIGPQIVDILGYTVEQWQEPDFWVQHLHPEDREWAMQYCQDSVSRLEDHEFEYRMIANDGRVVWFRDIVNVIHEDNKTVTLHGFMFDVTERKQIEQVMRTMASTGSSLDINEFYKICVKNLAMVYNSKYAFIGLLQESNQDVRTVAVWSGKDYAENFEYNLDGTPCKEILNREKELIPKDASLLYRDDELLVNMQIHSYFGAPLITSDGKTIGLVSVMDINPMVLTTLTSPILSIFATRIAIETERQIAINSLTYSQNALTQAQHIAHIGSFEYDRKKDKFFWSNEALSILNWTEKNQTTNDLSHYCELIDNKDREDFLILLDELFNNKEFIEHEHRLLLDGKNRHIEFRAHHYFDNIKQRNILIGTIHDVTERYEYEQELQKMANFDSLTGLPNRWMLNQKLHDAIEAAKSSGISFCLALLDLDGFKEVNDTLGHFAGDKLLRQTKPRFENLLREHDYIARLGGDEFAIIFYPISQVSEAEQLVNCVHASFTEPFELEKSKIQVGASIGISVYPDHGKESSELLRHADVAMYQAKELHSGHSVYDAERDPYGPRRLALINDIRGAIEDEQLLVYYQPKIDTVTGLVKGVEALVRWQHPVHGFIPPNEFIPFCEVSDVIHDLTDYVVVKSLNDTLAWNKAGLDIKVSVNIAARNLMNHSLSEQIQAALTKTSASASILQLEITENDLMHDPERAKTTVKKLSEMGVGLTIDDFGTGYSSLSYLKHLRVQELKIDQSFVIDMLKDENDAVIVRSIIDLAHSLGLQVTSEGVESANILKQLLSYGCEHAQGFHIARPMPATELTSWLKSFNYQKLFEKT</sequence>
<organism evidence="5 6">
    <name type="scientific">Thiohalophilus thiocyanatoxydans</name>
    <dbReference type="NCBI Taxonomy" id="381308"/>
    <lineage>
        <taxon>Bacteria</taxon>
        <taxon>Pseudomonadati</taxon>
        <taxon>Pseudomonadota</taxon>
        <taxon>Gammaproteobacteria</taxon>
        <taxon>Thiohalomonadales</taxon>
        <taxon>Thiohalophilaceae</taxon>
        <taxon>Thiohalophilus</taxon>
    </lineage>
</organism>
<dbReference type="CDD" id="cd00130">
    <property type="entry name" value="PAS"/>
    <property type="match status" value="1"/>
</dbReference>
<proteinExistence type="predicted"/>
<dbReference type="Gene3D" id="3.30.70.270">
    <property type="match status" value="1"/>
</dbReference>
<dbReference type="SUPFAM" id="SSF55781">
    <property type="entry name" value="GAF domain-like"/>
    <property type="match status" value="1"/>
</dbReference>
<dbReference type="PROSITE" id="PS50883">
    <property type="entry name" value="EAL"/>
    <property type="match status" value="1"/>
</dbReference>
<feature type="domain" description="PAS" evidence="1">
    <location>
        <begin position="12"/>
        <end position="84"/>
    </location>
</feature>
<dbReference type="PANTHER" id="PTHR44757">
    <property type="entry name" value="DIGUANYLATE CYCLASE DGCP"/>
    <property type="match status" value="1"/>
</dbReference>
<evidence type="ECO:0000313" key="5">
    <source>
        <dbReference type="EMBL" id="TDX99549.1"/>
    </source>
</evidence>
<feature type="domain" description="PAC" evidence="2">
    <location>
        <begin position="87"/>
        <end position="138"/>
    </location>
</feature>
<evidence type="ECO:0000259" key="2">
    <source>
        <dbReference type="PROSITE" id="PS50113"/>
    </source>
</evidence>
<dbReference type="InterPro" id="IPR001633">
    <property type="entry name" value="EAL_dom"/>
</dbReference>
<dbReference type="SMART" id="SM00267">
    <property type="entry name" value="GGDEF"/>
    <property type="match status" value="1"/>
</dbReference>
<dbReference type="InterPro" id="IPR029787">
    <property type="entry name" value="Nucleotide_cyclase"/>
</dbReference>
<dbReference type="SMART" id="SM00086">
    <property type="entry name" value="PAC"/>
    <property type="match status" value="2"/>
</dbReference>
<dbReference type="SUPFAM" id="SSF141868">
    <property type="entry name" value="EAL domain-like"/>
    <property type="match status" value="1"/>
</dbReference>
<dbReference type="RefSeq" id="WP_134084708.1">
    <property type="nucleotide sequence ID" value="NZ_SOQX01000007.1"/>
</dbReference>
<keyword evidence="6" id="KW-1185">Reference proteome</keyword>